<dbReference type="EMBL" id="NILC01000028">
    <property type="protein sequence ID" value="TWL23853.1"/>
    <property type="molecule type" value="Genomic_DNA"/>
</dbReference>
<protein>
    <submittedName>
        <fullName evidence="3">Anti-repressor SinI family protein</fullName>
    </submittedName>
</protein>
<evidence type="ECO:0000313" key="6">
    <source>
        <dbReference type="Proteomes" id="UP000595038"/>
    </source>
</evidence>
<dbReference type="GeneID" id="92860771"/>
<name>A0A1Y0YH83_BACLI</name>
<dbReference type="RefSeq" id="WP_003183444.1">
    <property type="nucleotide sequence ID" value="NZ_BEXU01000015.1"/>
</dbReference>
<dbReference type="Pfam" id="PF08671">
    <property type="entry name" value="SinI"/>
    <property type="match status" value="1"/>
</dbReference>
<dbReference type="InterPro" id="IPR010981">
    <property type="entry name" value="SinR/SinI_dimer_dom"/>
</dbReference>
<evidence type="ECO:0000313" key="5">
    <source>
        <dbReference type="Proteomes" id="UP000435910"/>
    </source>
</evidence>
<dbReference type="SUPFAM" id="SSF47406">
    <property type="entry name" value="SinR repressor dimerisation domain-like"/>
    <property type="match status" value="1"/>
</dbReference>
<dbReference type="EMBL" id="CP065647">
    <property type="protein sequence ID" value="QPR70699.1"/>
    <property type="molecule type" value="Genomic_DNA"/>
</dbReference>
<evidence type="ECO:0000256" key="1">
    <source>
        <dbReference type="SAM" id="MobiDB-lite"/>
    </source>
</evidence>
<dbReference type="NCBIfam" id="NF046031">
    <property type="entry name" value="AntRepSinIBacil"/>
    <property type="match status" value="1"/>
</dbReference>
<gene>
    <name evidence="4" type="ORF">CHCC16736_1561</name>
    <name evidence="3" type="ORF">I6G80_12580</name>
</gene>
<evidence type="ECO:0000313" key="3">
    <source>
        <dbReference type="EMBL" id="QPR70699.1"/>
    </source>
</evidence>
<evidence type="ECO:0000259" key="2">
    <source>
        <dbReference type="PROSITE" id="PS51500"/>
    </source>
</evidence>
<reference evidence="4 5" key="1">
    <citation type="submission" date="2019-06" db="EMBL/GenBank/DDBJ databases">
        <title>Genome sequence analysis of &gt;100 Bacillus licheniformis strains suggests intrinsic resistance to this species.</title>
        <authorList>
            <person name="Wels M."/>
            <person name="Siezen R.J."/>
            <person name="Johansen E."/>
            <person name="Stuer-Lauridsen B."/>
            <person name="Bjerre K."/>
            <person name="Nielsen B.K.K."/>
        </authorList>
    </citation>
    <scope>NUCLEOTIDE SEQUENCE [LARGE SCALE GENOMIC DNA]</scope>
    <source>
        <strain evidence="4 5">BAC-16736</strain>
    </source>
</reference>
<dbReference type="PROSITE" id="PS51500">
    <property type="entry name" value="SIN"/>
    <property type="match status" value="1"/>
</dbReference>
<sequence>MNKDKNEKEELDEEWTDLIKHALEQGISPEEIRIFLNLGKKSSNPSTSIERSHSINPF</sequence>
<reference evidence="3 6" key="2">
    <citation type="submission" date="2020-12" db="EMBL/GenBank/DDBJ databases">
        <title>FDA dAtabase for Regulatory Grade micrObial Sequences (FDA-ARGOS): Supporting development and validation of Infectious Disease Dx tests.</title>
        <authorList>
            <person name="Nelson B."/>
            <person name="Plummer A."/>
            <person name="Tallon L."/>
            <person name="Sadzewicz L."/>
            <person name="Zhao X."/>
            <person name="Boylan J."/>
            <person name="Ott S."/>
            <person name="Bowen H."/>
            <person name="Vavikolanu K."/>
            <person name="Mehta A."/>
            <person name="Aluvathingal J."/>
            <person name="Nadendla S."/>
            <person name="Myers T."/>
            <person name="Yan Y."/>
            <person name="Sichtig H."/>
        </authorList>
    </citation>
    <scope>NUCLEOTIDE SEQUENCE [LARGE SCALE GENOMIC DNA]</scope>
    <source>
        <strain evidence="3 6">FDAARGOS_923</strain>
    </source>
</reference>
<dbReference type="InterPro" id="IPR036281">
    <property type="entry name" value="SinR/SinI_dimer_dom_sf"/>
</dbReference>
<dbReference type="GO" id="GO:0006355">
    <property type="term" value="P:regulation of DNA-templated transcription"/>
    <property type="evidence" value="ECO:0007669"/>
    <property type="project" value="InterPro"/>
</dbReference>
<dbReference type="AlphaFoldDB" id="A0A1Y0YH83"/>
<dbReference type="Proteomes" id="UP000435910">
    <property type="component" value="Unassembled WGS sequence"/>
</dbReference>
<evidence type="ECO:0000313" key="4">
    <source>
        <dbReference type="EMBL" id="TWL23853.1"/>
    </source>
</evidence>
<accession>A0A1Y0YH83</accession>
<dbReference type="GO" id="GO:0046983">
    <property type="term" value="F:protein dimerization activity"/>
    <property type="evidence" value="ECO:0007669"/>
    <property type="project" value="InterPro"/>
</dbReference>
<dbReference type="Proteomes" id="UP000595038">
    <property type="component" value="Chromosome"/>
</dbReference>
<organism evidence="4 5">
    <name type="scientific">Bacillus licheniformis</name>
    <dbReference type="NCBI Taxonomy" id="1402"/>
    <lineage>
        <taxon>Bacteria</taxon>
        <taxon>Bacillati</taxon>
        <taxon>Bacillota</taxon>
        <taxon>Bacilli</taxon>
        <taxon>Bacillales</taxon>
        <taxon>Bacillaceae</taxon>
        <taxon>Bacillus</taxon>
    </lineage>
</organism>
<proteinExistence type="predicted"/>
<feature type="compositionally biased region" description="Polar residues" evidence="1">
    <location>
        <begin position="40"/>
        <end position="58"/>
    </location>
</feature>
<feature type="region of interest" description="Disordered" evidence="1">
    <location>
        <begin position="39"/>
        <end position="58"/>
    </location>
</feature>
<feature type="domain" description="Sin" evidence="2">
    <location>
        <begin position="2"/>
        <end position="40"/>
    </location>
</feature>